<dbReference type="Gene3D" id="3.40.630.30">
    <property type="match status" value="1"/>
</dbReference>
<dbReference type="CDD" id="cd04301">
    <property type="entry name" value="NAT_SF"/>
    <property type="match status" value="1"/>
</dbReference>
<keyword evidence="3" id="KW-1185">Reference proteome</keyword>
<proteinExistence type="predicted"/>
<name>A0A7S8EBQ2_9CHLR</name>
<dbReference type="PANTHER" id="PTHR43415">
    <property type="entry name" value="SPERMIDINE N(1)-ACETYLTRANSFERASE"/>
    <property type="match status" value="1"/>
</dbReference>
<dbReference type="Proteomes" id="UP000594468">
    <property type="component" value="Chromosome"/>
</dbReference>
<dbReference type="SUPFAM" id="SSF55729">
    <property type="entry name" value="Acyl-CoA N-acyltransferases (Nat)"/>
    <property type="match status" value="1"/>
</dbReference>
<dbReference type="PROSITE" id="PS51186">
    <property type="entry name" value="GNAT"/>
    <property type="match status" value="1"/>
</dbReference>
<dbReference type="PANTHER" id="PTHR43415:SF5">
    <property type="entry name" value="ACETYLTRANSFERASE"/>
    <property type="match status" value="1"/>
</dbReference>
<feature type="domain" description="N-acetyltransferase" evidence="1">
    <location>
        <begin position="23"/>
        <end position="172"/>
    </location>
</feature>
<dbReference type="Pfam" id="PF13302">
    <property type="entry name" value="Acetyltransf_3"/>
    <property type="match status" value="1"/>
</dbReference>
<protein>
    <submittedName>
        <fullName evidence="2">GNAT family N-acetyltransferase</fullName>
    </submittedName>
</protein>
<dbReference type="GO" id="GO:0016747">
    <property type="term" value="F:acyltransferase activity, transferring groups other than amino-acyl groups"/>
    <property type="evidence" value="ECO:0007669"/>
    <property type="project" value="InterPro"/>
</dbReference>
<gene>
    <name evidence="2" type="ORF">G4Y79_06255</name>
</gene>
<dbReference type="InterPro" id="IPR000182">
    <property type="entry name" value="GNAT_dom"/>
</dbReference>
<dbReference type="RefSeq" id="WP_195172043.1">
    <property type="nucleotide sequence ID" value="NZ_CP062983.1"/>
</dbReference>
<keyword evidence="2" id="KW-0808">Transferase</keyword>
<reference evidence="2 3" key="1">
    <citation type="submission" date="2020-02" db="EMBL/GenBank/DDBJ databases">
        <authorList>
            <person name="Zheng R.K."/>
            <person name="Sun C.M."/>
        </authorList>
    </citation>
    <scope>NUCLEOTIDE SEQUENCE [LARGE SCALE GENOMIC DNA]</scope>
    <source>
        <strain evidence="3">rifampicinis</strain>
    </source>
</reference>
<accession>A0A7S8EBQ2</accession>
<dbReference type="EMBL" id="CP062983">
    <property type="protein sequence ID" value="QPC83979.1"/>
    <property type="molecule type" value="Genomic_DNA"/>
</dbReference>
<dbReference type="KEGG" id="pmet:G4Y79_06255"/>
<organism evidence="2 3">
    <name type="scientific">Phototrophicus methaneseepsis</name>
    <dbReference type="NCBI Taxonomy" id="2710758"/>
    <lineage>
        <taxon>Bacteria</taxon>
        <taxon>Bacillati</taxon>
        <taxon>Chloroflexota</taxon>
        <taxon>Candidatus Thermofontia</taxon>
        <taxon>Phototrophicales</taxon>
        <taxon>Phototrophicaceae</taxon>
        <taxon>Phototrophicus</taxon>
    </lineage>
</organism>
<sequence length="181" mass="20922">MTIFSPIFAGKLVRLAPPQPEDMPIVASWTHDDDYMRNLDDDPIRPMSVEQIAQQPQHGDYGFHIRTLEQDLLIGFVSLFNLKWRNQTAELAIGIGNPDYRGRGYGSDALRLILRYGFDELNLHHIALTVMDYNSSAIRAYERVGFIKEGARREFIVRNGQRYDLLMYGMLRDEWLATLES</sequence>
<dbReference type="InterPro" id="IPR016181">
    <property type="entry name" value="Acyl_CoA_acyltransferase"/>
</dbReference>
<evidence type="ECO:0000259" key="1">
    <source>
        <dbReference type="PROSITE" id="PS51186"/>
    </source>
</evidence>
<dbReference type="AlphaFoldDB" id="A0A7S8EBQ2"/>
<evidence type="ECO:0000313" key="2">
    <source>
        <dbReference type="EMBL" id="QPC83979.1"/>
    </source>
</evidence>
<evidence type="ECO:0000313" key="3">
    <source>
        <dbReference type="Proteomes" id="UP000594468"/>
    </source>
</evidence>